<dbReference type="InterPro" id="IPR006680">
    <property type="entry name" value="Amidohydro-rel"/>
</dbReference>
<dbReference type="GO" id="GO:0006145">
    <property type="term" value="P:purine nucleobase catabolic process"/>
    <property type="evidence" value="ECO:0007669"/>
    <property type="project" value="TreeGrafter"/>
</dbReference>
<dbReference type="InterPro" id="IPR050138">
    <property type="entry name" value="DHOase/Allantoinase_Hydrolase"/>
</dbReference>
<dbReference type="AlphaFoldDB" id="A0AA39TMP3"/>
<evidence type="ECO:0000313" key="3">
    <source>
        <dbReference type="EMBL" id="KAK0464367.1"/>
    </source>
</evidence>
<feature type="transmembrane region" description="Helical" evidence="1">
    <location>
        <begin position="41"/>
        <end position="60"/>
    </location>
</feature>
<dbReference type="PANTHER" id="PTHR43668:SF5">
    <property type="entry name" value="AMIDOHYDROLASE 3 DOMAIN-CONTAINING PROTEIN"/>
    <property type="match status" value="1"/>
</dbReference>
<evidence type="ECO:0000313" key="4">
    <source>
        <dbReference type="Proteomes" id="UP001175211"/>
    </source>
</evidence>
<keyword evidence="1" id="KW-1133">Transmembrane helix</keyword>
<dbReference type="EMBL" id="JAUEPS010000006">
    <property type="protein sequence ID" value="KAK0464367.1"/>
    <property type="molecule type" value="Genomic_DNA"/>
</dbReference>
<comment type="caution">
    <text evidence="3">The sequence shown here is derived from an EMBL/GenBank/DDBJ whole genome shotgun (WGS) entry which is preliminary data.</text>
</comment>
<keyword evidence="4" id="KW-1185">Reference proteome</keyword>
<dbReference type="InterPro" id="IPR011059">
    <property type="entry name" value="Metal-dep_hydrolase_composite"/>
</dbReference>
<protein>
    <submittedName>
        <fullName evidence="3">Carbohydrate esterase family 9 protein</fullName>
    </submittedName>
</protein>
<dbReference type="Pfam" id="PF01979">
    <property type="entry name" value="Amidohydro_1"/>
    <property type="match status" value="1"/>
</dbReference>
<dbReference type="InterPro" id="IPR032466">
    <property type="entry name" value="Metal_Hydrolase"/>
</dbReference>
<dbReference type="SUPFAM" id="SSF51338">
    <property type="entry name" value="Composite domain of metallo-dependent hydrolases"/>
    <property type="match status" value="1"/>
</dbReference>
<dbReference type="Gene3D" id="3.20.20.140">
    <property type="entry name" value="Metal-dependent hydrolases"/>
    <property type="match status" value="2"/>
</dbReference>
<proteinExistence type="predicted"/>
<gene>
    <name evidence="3" type="ORF">EV420DRAFT_1516082</name>
</gene>
<dbReference type="GO" id="GO:0004038">
    <property type="term" value="F:allantoinase activity"/>
    <property type="evidence" value="ECO:0007669"/>
    <property type="project" value="TreeGrafter"/>
</dbReference>
<reference evidence="3" key="1">
    <citation type="submission" date="2023-06" db="EMBL/GenBank/DDBJ databases">
        <authorList>
            <consortium name="Lawrence Berkeley National Laboratory"/>
            <person name="Ahrendt S."/>
            <person name="Sahu N."/>
            <person name="Indic B."/>
            <person name="Wong-Bajracharya J."/>
            <person name="Merenyi Z."/>
            <person name="Ke H.-M."/>
            <person name="Monk M."/>
            <person name="Kocsube S."/>
            <person name="Drula E."/>
            <person name="Lipzen A."/>
            <person name="Balint B."/>
            <person name="Henrissat B."/>
            <person name="Andreopoulos B."/>
            <person name="Martin F.M."/>
            <person name="Harder C.B."/>
            <person name="Rigling D."/>
            <person name="Ford K.L."/>
            <person name="Foster G.D."/>
            <person name="Pangilinan J."/>
            <person name="Papanicolaou A."/>
            <person name="Barry K."/>
            <person name="LaButti K."/>
            <person name="Viragh M."/>
            <person name="Koriabine M."/>
            <person name="Yan M."/>
            <person name="Riley R."/>
            <person name="Champramary S."/>
            <person name="Plett K.L."/>
            <person name="Tsai I.J."/>
            <person name="Slot J."/>
            <person name="Sipos G."/>
            <person name="Plett J."/>
            <person name="Nagy L.G."/>
            <person name="Grigoriev I.V."/>
        </authorList>
    </citation>
    <scope>NUCLEOTIDE SEQUENCE</scope>
    <source>
        <strain evidence="3">CCBAS 213</strain>
    </source>
</reference>
<accession>A0AA39TMP3</accession>
<sequence length="955" mass="104127">MPAVVPALSLVSYRRRARLRAMEKNTSSPLPRRLRQTSRSIGIVILVFFLVPIAITRSFFTTPHLPAHAAATIARCQHLQQPAGPPANFYDRSENDRFVPGTKPTLIKNAKIWTGLHNGTQILEADILIDKGLIMGVGSFGYDQLEAYGSSLEVVNAHGAWVTPGIVDLHSHLGDYPSPELEGASDGNSVQGTAQPWLRSLDGLNTHDDSYPLSIAGGVTTALVLPGSANAIGGQAFVIKLRHTEERSPSSMLLEPPYQINNSFPDPSLPPRWRHMKHACGENPSRVYGVNRMDTTWAFREAYNTAFQIKRKQDAYCSKAMSGQWKGLGDYPEDLQWEALVDVLRGHVKVNIHCYETVDLNDLVRLSNEFQFPIAAFHHAHETYLVPDLLKKAYGQTPAVALFATNGRYKREAYRQSEFAPRILANNGLQVVMKSDHSVLNSRFLLYEAQQAHYYGLADNLAIASVTSTSAEIMGMGHRIGYVRKGWDADLVIWDSHPLSLGATPSQVFIDGIPQLESAYVAHKPQSFQEVPKVPSFDDEAKQALKYDGLPPLSPSKSVSDITAFTNVKSVFSRSPVQTIQRIFDFPKKDGVVLVRKGTVICSGSYTECFDASILSSAKPHLVDLEGGSISPGLVSFGSPLGLEHIDQEPSTNDGSVFDPLIKTVPKIIGDTLIRAVDGLQYTTRDALLAYRSGVTSAIVAPRAQKFYSGLGTFFSTGAEHKLETGAVLQEVTALHVAVRHFGAPSISTQIAALRRLLLGPYEGDSGEWFEKVTTGAIPLVVEAHSADVIATLVLLKKEINRTKGTDIQLTITGATEAHLLAKELGEAGVGVVLSPSRPFPYTWEDRRILPGPPLTEHSAISLLLSHNVTVGIGIEEIWSARNTRFDVAWASLEADGKITKEEALALSSINLEKLLVGSVGKATDLVATRGGDILELESKVVAVISPQRGFVHIF</sequence>
<dbReference type="PANTHER" id="PTHR43668">
    <property type="entry name" value="ALLANTOINASE"/>
    <property type="match status" value="1"/>
</dbReference>
<keyword evidence="1" id="KW-0812">Transmembrane</keyword>
<dbReference type="SUPFAM" id="SSF51556">
    <property type="entry name" value="Metallo-dependent hydrolases"/>
    <property type="match status" value="1"/>
</dbReference>
<name>A0AA39TMP3_ARMTA</name>
<evidence type="ECO:0000259" key="2">
    <source>
        <dbReference type="Pfam" id="PF01979"/>
    </source>
</evidence>
<dbReference type="GO" id="GO:0005737">
    <property type="term" value="C:cytoplasm"/>
    <property type="evidence" value="ECO:0007669"/>
    <property type="project" value="TreeGrafter"/>
</dbReference>
<dbReference type="RefSeq" id="XP_060335488.1">
    <property type="nucleotide sequence ID" value="XM_060471921.1"/>
</dbReference>
<evidence type="ECO:0000256" key="1">
    <source>
        <dbReference type="SAM" id="Phobius"/>
    </source>
</evidence>
<keyword evidence="1" id="KW-0472">Membrane</keyword>
<organism evidence="3 4">
    <name type="scientific">Armillaria tabescens</name>
    <name type="common">Ringless honey mushroom</name>
    <name type="synonym">Agaricus tabescens</name>
    <dbReference type="NCBI Taxonomy" id="1929756"/>
    <lineage>
        <taxon>Eukaryota</taxon>
        <taxon>Fungi</taxon>
        <taxon>Dikarya</taxon>
        <taxon>Basidiomycota</taxon>
        <taxon>Agaricomycotina</taxon>
        <taxon>Agaricomycetes</taxon>
        <taxon>Agaricomycetidae</taxon>
        <taxon>Agaricales</taxon>
        <taxon>Marasmiineae</taxon>
        <taxon>Physalacriaceae</taxon>
        <taxon>Desarmillaria</taxon>
    </lineage>
</organism>
<feature type="domain" description="Amidohydrolase-related" evidence="2">
    <location>
        <begin position="420"/>
        <end position="504"/>
    </location>
</feature>
<dbReference type="GeneID" id="85355469"/>
<dbReference type="Proteomes" id="UP001175211">
    <property type="component" value="Unassembled WGS sequence"/>
</dbReference>